<feature type="region of interest" description="Disordered" evidence="1">
    <location>
        <begin position="315"/>
        <end position="335"/>
    </location>
</feature>
<proteinExistence type="predicted"/>
<dbReference type="Proteomes" id="UP000751190">
    <property type="component" value="Unassembled WGS sequence"/>
</dbReference>
<dbReference type="InterPro" id="IPR012860">
    <property type="entry name" value="Afi1_N"/>
</dbReference>
<dbReference type="AlphaFoldDB" id="A0A8J6C6D8"/>
<comment type="caution">
    <text evidence="3">The sequence shown here is derived from an EMBL/GenBank/DDBJ whole genome shotgun (WGS) entry which is preliminary data.</text>
</comment>
<feature type="region of interest" description="Disordered" evidence="1">
    <location>
        <begin position="539"/>
        <end position="564"/>
    </location>
</feature>
<dbReference type="OMA" id="EYTQHIV"/>
<name>A0A8J6C6D8_DIALT</name>
<dbReference type="GO" id="GO:0005886">
    <property type="term" value="C:plasma membrane"/>
    <property type="evidence" value="ECO:0007669"/>
    <property type="project" value="TreeGrafter"/>
</dbReference>
<reference evidence="3" key="1">
    <citation type="submission" date="2021-05" db="EMBL/GenBank/DDBJ databases">
        <title>The genome of the haptophyte Pavlova lutheri (Diacronema luteri, Pavlovales) - a model for lipid biosynthesis in eukaryotic algae.</title>
        <authorList>
            <person name="Hulatt C.J."/>
            <person name="Posewitz M.C."/>
        </authorList>
    </citation>
    <scope>NUCLEOTIDE SEQUENCE</scope>
    <source>
        <strain evidence="3">NIVA-4/92</strain>
    </source>
</reference>
<evidence type="ECO:0000259" key="2">
    <source>
        <dbReference type="Pfam" id="PF07792"/>
    </source>
</evidence>
<dbReference type="GO" id="GO:0051666">
    <property type="term" value="P:actin cortical patch localization"/>
    <property type="evidence" value="ECO:0007669"/>
    <property type="project" value="TreeGrafter"/>
</dbReference>
<accession>A0A8J6C6D8</accession>
<protein>
    <recommendedName>
        <fullName evidence="2">Arf3-interacting protein 1 N-terminal domain-containing protein</fullName>
    </recommendedName>
</protein>
<dbReference type="Pfam" id="PF07792">
    <property type="entry name" value="Afi1"/>
    <property type="match status" value="1"/>
</dbReference>
<evidence type="ECO:0000256" key="1">
    <source>
        <dbReference type="SAM" id="MobiDB-lite"/>
    </source>
</evidence>
<sequence>MASPRGDPSVVGVVVAEFDIEKGSVIRAQHPAPLDAAEDALAELMLPEGAHNHEADWTYFALRPMLARDRAADKPVGVDAYVFRTHDGGRTSPSGTEGAWIPYCADEQLTLTIDVADGGARALVLAAGRAERLRTSLHAELQYTVLQDAFASCYCEDGSALGLHFHSALDQVAFSERLDAAIPDVDDGSTPVAHAAHERATGADAGAGSDGVFATHDANRASALARMVDARASASPSPSLSPSSPKRIGARAARPLVWVLNLVCTRKDRRIRRGAEVKAIAIATTDRFLHVYKPVLVQAMKQLLADSAAAVSDSTTTESVRQPAAANGTHAGGGAQPARELLGAAGGTLAARAIAAKVYNSLLTVDLLALSPPTPLEREAERFFGACAGPLATGTAAPRAPTHVPTAALWAGSAIAVRVPRFLDADELADARATQLVRTFGAAAVQIQRALLCAQRVLFIGQAQRASAVCAHVLAAPLLVSPPLPPILLRRTFPYANLNDLSFLEVPAYVAGVTNPMFACRTGWWDLLCDVDTGQVLRPPRTQPTARDAHGADDGGAAGGAADARDGAGWAVETADEAALGTRLVAGVGAQLPEGWVRECFRERARALVASAAAALVASGGAGAAAARAPAVALAAAMPYASTADARLALRAARTNAALSRAIRAAASGELHAADAPGAARAAVERLRGLRARGGRVAAPHGGAGAAERVSTGAADGREVLVGAAASAELSGGEACELLATLLDAALDEASLVGLLSGLDATCATGALTPVALLVLHSAAEVRALAARLLQRLETWPQLAPCVRALNPMLLVAYNEQLRHAGATGA</sequence>
<keyword evidence="4" id="KW-1185">Reference proteome</keyword>
<feature type="compositionally biased region" description="Low complexity" evidence="1">
    <location>
        <begin position="315"/>
        <end position="329"/>
    </location>
</feature>
<dbReference type="EMBL" id="JAGTXO010000016">
    <property type="protein sequence ID" value="KAG8463462.1"/>
    <property type="molecule type" value="Genomic_DNA"/>
</dbReference>
<organism evidence="3 4">
    <name type="scientific">Diacronema lutheri</name>
    <name type="common">Unicellular marine alga</name>
    <name type="synonym">Monochrysis lutheri</name>
    <dbReference type="NCBI Taxonomy" id="2081491"/>
    <lineage>
        <taxon>Eukaryota</taxon>
        <taxon>Haptista</taxon>
        <taxon>Haptophyta</taxon>
        <taxon>Pavlovophyceae</taxon>
        <taxon>Pavlovales</taxon>
        <taxon>Pavlovaceae</taxon>
        <taxon>Diacronema</taxon>
    </lineage>
</organism>
<dbReference type="OrthoDB" id="66409at2759"/>
<dbReference type="InterPro" id="IPR052809">
    <property type="entry name" value="Actin_polarity_regulatory"/>
</dbReference>
<gene>
    <name evidence="3" type="ORF">KFE25_004973</name>
</gene>
<evidence type="ECO:0000313" key="4">
    <source>
        <dbReference type="Proteomes" id="UP000751190"/>
    </source>
</evidence>
<feature type="domain" description="Arf3-interacting protein 1 N-terminal" evidence="2">
    <location>
        <begin position="13"/>
        <end position="63"/>
    </location>
</feature>
<dbReference type="PANTHER" id="PTHR28245:SF1">
    <property type="entry name" value="ARF3-INTERACTING PROTEIN 1"/>
    <property type="match status" value="1"/>
</dbReference>
<dbReference type="PANTHER" id="PTHR28245">
    <property type="entry name" value="ARF3-INTERACTING PROTEIN 1"/>
    <property type="match status" value="1"/>
</dbReference>
<evidence type="ECO:0000313" key="3">
    <source>
        <dbReference type="EMBL" id="KAG8463462.1"/>
    </source>
</evidence>
<dbReference type="Pfam" id="PF08616">
    <property type="entry name" value="SPA"/>
    <property type="match status" value="1"/>
</dbReference>